<proteinExistence type="predicted"/>
<dbReference type="Proteomes" id="UP000825729">
    <property type="component" value="Unassembled WGS sequence"/>
</dbReference>
<organism evidence="2 3">
    <name type="scientific">Aristolochia fimbriata</name>
    <name type="common">White veined hardy Dutchman's pipe vine</name>
    <dbReference type="NCBI Taxonomy" id="158543"/>
    <lineage>
        <taxon>Eukaryota</taxon>
        <taxon>Viridiplantae</taxon>
        <taxon>Streptophyta</taxon>
        <taxon>Embryophyta</taxon>
        <taxon>Tracheophyta</taxon>
        <taxon>Spermatophyta</taxon>
        <taxon>Magnoliopsida</taxon>
        <taxon>Magnoliidae</taxon>
        <taxon>Piperales</taxon>
        <taxon>Aristolochiaceae</taxon>
        <taxon>Aristolochia</taxon>
    </lineage>
</organism>
<feature type="compositionally biased region" description="Basic residues" evidence="1">
    <location>
        <begin position="1"/>
        <end position="10"/>
    </location>
</feature>
<protein>
    <submittedName>
        <fullName evidence="2">Uncharacterized protein</fullName>
    </submittedName>
</protein>
<evidence type="ECO:0000256" key="1">
    <source>
        <dbReference type="SAM" id="MobiDB-lite"/>
    </source>
</evidence>
<evidence type="ECO:0000313" key="2">
    <source>
        <dbReference type="EMBL" id="KAG9449743.1"/>
    </source>
</evidence>
<accession>A0AAV7ELS4</accession>
<feature type="region of interest" description="Disordered" evidence="1">
    <location>
        <begin position="1"/>
        <end position="32"/>
    </location>
</feature>
<name>A0AAV7ELS4_ARIFI</name>
<feature type="region of interest" description="Disordered" evidence="1">
    <location>
        <begin position="74"/>
        <end position="99"/>
    </location>
</feature>
<reference evidence="2 3" key="1">
    <citation type="submission" date="2021-07" db="EMBL/GenBank/DDBJ databases">
        <title>The Aristolochia fimbriata genome: insights into angiosperm evolution, floral development and chemical biosynthesis.</title>
        <authorList>
            <person name="Jiao Y."/>
        </authorList>
    </citation>
    <scope>NUCLEOTIDE SEQUENCE [LARGE SCALE GENOMIC DNA]</scope>
    <source>
        <strain evidence="2">IBCAS-2021</strain>
        <tissue evidence="2">Leaf</tissue>
    </source>
</reference>
<dbReference type="AlphaFoldDB" id="A0AAV7ELS4"/>
<keyword evidence="3" id="KW-1185">Reference proteome</keyword>
<sequence>MASHGRRRRSNQNILAEIRRPKDDDSTGSTTSSVYRKSKFFLLVSGPRFLIMTDSTRSHTEWPAAKCSILRLQGKQARESGTECDRERERDMSFGQKKR</sequence>
<evidence type="ECO:0000313" key="3">
    <source>
        <dbReference type="Proteomes" id="UP000825729"/>
    </source>
</evidence>
<feature type="compositionally biased region" description="Basic and acidic residues" evidence="1">
    <location>
        <begin position="76"/>
        <end position="92"/>
    </location>
</feature>
<gene>
    <name evidence="2" type="ORF">H6P81_009708</name>
</gene>
<comment type="caution">
    <text evidence="2">The sequence shown here is derived from an EMBL/GenBank/DDBJ whole genome shotgun (WGS) entry which is preliminary data.</text>
</comment>
<dbReference type="EMBL" id="JAINDJ010000004">
    <property type="protein sequence ID" value="KAG9449743.1"/>
    <property type="molecule type" value="Genomic_DNA"/>
</dbReference>